<evidence type="ECO:0000313" key="1">
    <source>
        <dbReference type="EMBL" id="MCL6220995.1"/>
    </source>
</evidence>
<proteinExistence type="predicted"/>
<dbReference type="AlphaFoldDB" id="A0A9X2CNW4"/>
<dbReference type="Proteomes" id="UP001139521">
    <property type="component" value="Unassembled WGS sequence"/>
</dbReference>
<sequence>MKNWNFLWLLSILFINNLIAQEDIIPPSPNSQAFQTFGDYPVTYNNGVPDISIPLYNIKFKGGQLPIVLRYHIRNVKPAYNTNKIGFGWVLDYGGEISRTIKGQPDDTSIRLDESFINGSINQNQWADVQKLDYAIQGQRDGEYDIFNYSFPNGSGKFIIENQGNSYNAKQIEYHPYEFNFSLEPASNTASGNRIKTIGLIDELCLYTR</sequence>
<dbReference type="EMBL" id="JAKHSK010000085">
    <property type="protein sequence ID" value="MCL6220995.1"/>
    <property type="molecule type" value="Genomic_DNA"/>
</dbReference>
<protein>
    <submittedName>
        <fullName evidence="1">Uncharacterized protein</fullName>
    </submittedName>
</protein>
<reference evidence="1" key="1">
    <citation type="submission" date="2022-01" db="EMBL/GenBank/DDBJ databases">
        <title>Genome sequencing of Zunongwangia sp. M21534 genome.</title>
        <authorList>
            <person name="Chen Y."/>
            <person name="Dong C."/>
            <person name="Shao Z."/>
        </authorList>
    </citation>
    <scope>NUCLEOTIDE SEQUENCE</scope>
    <source>
        <strain evidence="1">MCCC M21534</strain>
    </source>
</reference>
<dbReference type="RefSeq" id="WP_249603658.1">
    <property type="nucleotide sequence ID" value="NZ_JAKHSK010000085.1"/>
</dbReference>
<comment type="caution">
    <text evidence="1">The sequence shown here is derived from an EMBL/GenBank/DDBJ whole genome shotgun (WGS) entry which is preliminary data.</text>
</comment>
<organism evidence="1 2">
    <name type="scientific">Zunongwangia pacifica</name>
    <dbReference type="NCBI Taxonomy" id="2911062"/>
    <lineage>
        <taxon>Bacteria</taxon>
        <taxon>Pseudomonadati</taxon>
        <taxon>Bacteroidota</taxon>
        <taxon>Flavobacteriia</taxon>
        <taxon>Flavobacteriales</taxon>
        <taxon>Flavobacteriaceae</taxon>
        <taxon>Zunongwangia</taxon>
    </lineage>
</organism>
<evidence type="ECO:0000313" key="2">
    <source>
        <dbReference type="Proteomes" id="UP001139521"/>
    </source>
</evidence>
<accession>A0A9X2CNW4</accession>
<gene>
    <name evidence="1" type="ORF">L1967_22125</name>
</gene>
<name>A0A9X2CNW4_9FLAO</name>
<keyword evidence="2" id="KW-1185">Reference proteome</keyword>